<organism evidence="3">
    <name type="scientific">Myoviridae sp. ctSBU9</name>
    <dbReference type="NCBI Taxonomy" id="2825107"/>
    <lineage>
        <taxon>Viruses</taxon>
        <taxon>Duplodnaviria</taxon>
        <taxon>Heunggongvirae</taxon>
        <taxon>Uroviricota</taxon>
        <taxon>Caudoviricetes</taxon>
    </lineage>
</organism>
<dbReference type="Pfam" id="PF03354">
    <property type="entry name" value="TerL_ATPase"/>
    <property type="match status" value="1"/>
</dbReference>
<dbReference type="Pfam" id="PF05119">
    <property type="entry name" value="Terminase_4"/>
    <property type="match status" value="1"/>
</dbReference>
<dbReference type="EMBL" id="BK015579">
    <property type="protein sequence ID" value="DAE14292.1"/>
    <property type="molecule type" value="Genomic_DNA"/>
</dbReference>
<dbReference type="InterPro" id="IPR046462">
    <property type="entry name" value="TerL_nuclease"/>
</dbReference>
<dbReference type="PANTHER" id="PTHR41287">
    <property type="match status" value="1"/>
</dbReference>
<accession>A0A8S5Q704</accession>
<dbReference type="InterPro" id="IPR046461">
    <property type="entry name" value="TerL_ATPase"/>
</dbReference>
<dbReference type="InterPro" id="IPR005021">
    <property type="entry name" value="Terminase_largesu-like"/>
</dbReference>
<protein>
    <submittedName>
        <fullName evidence="3">Terminase large subunit</fullName>
    </submittedName>
</protein>
<reference evidence="3" key="1">
    <citation type="journal article" date="2021" name="Proc. Natl. Acad. Sci. U.S.A.">
        <title>A Catalog of Tens of Thousands of Viruses from Human Metagenomes Reveals Hidden Associations with Chronic Diseases.</title>
        <authorList>
            <person name="Tisza M.J."/>
            <person name="Buck C.B."/>
        </authorList>
    </citation>
    <scope>NUCLEOTIDE SEQUENCE</scope>
    <source>
        <strain evidence="3">CtSBU9</strain>
    </source>
</reference>
<name>A0A8S5Q704_9CAUD</name>
<feature type="domain" description="Terminase large subunit-like endonuclease" evidence="2">
    <location>
        <begin position="400"/>
        <end position="682"/>
    </location>
</feature>
<dbReference type="InterPro" id="IPR006448">
    <property type="entry name" value="Phage_term_ssu_P27"/>
</dbReference>
<evidence type="ECO:0000313" key="3">
    <source>
        <dbReference type="EMBL" id="DAE14292.1"/>
    </source>
</evidence>
<dbReference type="GO" id="GO:0004519">
    <property type="term" value="F:endonuclease activity"/>
    <property type="evidence" value="ECO:0007669"/>
    <property type="project" value="InterPro"/>
</dbReference>
<proteinExistence type="predicted"/>
<feature type="domain" description="Terminase large subunit-like ATPase" evidence="1">
    <location>
        <begin position="204"/>
        <end position="387"/>
    </location>
</feature>
<dbReference type="InterPro" id="IPR027417">
    <property type="entry name" value="P-loop_NTPase"/>
</dbReference>
<dbReference type="PANTHER" id="PTHR41287:SF1">
    <property type="entry name" value="PROTEIN YMFN"/>
    <property type="match status" value="1"/>
</dbReference>
<dbReference type="Pfam" id="PF20441">
    <property type="entry name" value="TerL_nuclease"/>
    <property type="match status" value="1"/>
</dbReference>
<evidence type="ECO:0000259" key="2">
    <source>
        <dbReference type="Pfam" id="PF20441"/>
    </source>
</evidence>
<dbReference type="Gene3D" id="3.40.50.300">
    <property type="entry name" value="P-loop containing nucleotide triphosphate hydrolases"/>
    <property type="match status" value="1"/>
</dbReference>
<sequence>MGREAMIRADMESVGTYSPIFEGTIRQLAKTERELSRAEKTWRENGGQMVSELVNKTGGKYTAKDPHYAVVDQLRKDVQALRNQLGLTPTSLRRAKQEASHNQGKSRLDELLEEAHDYALEHAAAYQAEVDAYVEACISGEANVCVEIRQACERYLRDIQNPKWEFRAGPANEIIAIVETTICHQQGEFLDATPLRGTPFYLLPYHKFIVYNIMGFYITGTQERRFKEALDFIPRKNIKTTFAAALAWALGLYESQSGSKVYEVGGALKQALEGFDFLRYNLKRLHVTVDDDPENGLRIINNNMERSITGDVGEDGFLSINALAASVDKQDSFNCNIVIADEMHTYKTPQQYQVLKDATKAYTNKLVIGISSGGKLATGFCAQRVEYGRKILSGTVTGDAADSVFVFIAAAPRTDSGEVDYTNPVVLESCNPGWGKSIRPQEMINDAQQAKDDPQLRTEFLQKSLNVFTAALNAWFDIEEFRRSDQRYDWTLEELRRLPVKWYGGTDLSKLHDLTATCLFGHYRGVDIIIPHCWFPRAAAAAKANEDQIPLFGWADDGWLDLCNDNVLNHSDVVKWYMARRNEGFKMRRIGHDRKFCREYYLEMKRQRFPIKDQPQLFTRKSEGFRYLEASAKRGTLYYCHAEPFEYCVQNVRGIEKADDMVMYEKLAPNLRIDVFDCAVFAACTYLEDLESRGRGSGWFESEPEKEGNAP</sequence>
<evidence type="ECO:0000259" key="1">
    <source>
        <dbReference type="Pfam" id="PF03354"/>
    </source>
</evidence>